<proteinExistence type="predicted"/>
<dbReference type="PANTHER" id="PTHR14226:SF29">
    <property type="entry name" value="NEUROPATHY TARGET ESTERASE SWS"/>
    <property type="match status" value="1"/>
</dbReference>
<dbReference type="InterPro" id="IPR016035">
    <property type="entry name" value="Acyl_Trfase/lysoPLipase"/>
</dbReference>
<comment type="caution">
    <text evidence="7">The sequence shown here is derived from an EMBL/GenBank/DDBJ whole genome shotgun (WGS) entry which is preliminary data.</text>
</comment>
<dbReference type="InterPro" id="IPR002641">
    <property type="entry name" value="PNPLA_dom"/>
</dbReference>
<dbReference type="RefSeq" id="WP_345380101.1">
    <property type="nucleotide sequence ID" value="NZ_BAABRR010000012.1"/>
</dbReference>
<evidence type="ECO:0000256" key="3">
    <source>
        <dbReference type="ARBA" id="ARBA00023098"/>
    </source>
</evidence>
<sequence length="279" mass="29494">MTTDLRYEPHLGLALGGGGALGAAHVGVLQVLAERGITPSLVVGTSAGSLIGGAYASGMDPYTIEAMVLRAEWGHFGSLTFRPGLGILDTAGLRATIEAISGGDPRIEDLPVRYAAVATDLTTRRVVLLDHGSLADAMRASISVPGLFRPLRLDGHLLADGGLLENLPLEATFELGARHVIGVRLAPEWEAPGFETTLKVHALEIRADVTLISPQLGGRSQWVREDMPGLIALGRAAAEQALDAYPVVAPRPETLPEVEVPTPARLPEPLRDLLEPRSE</sequence>
<dbReference type="EMBL" id="BAABRR010000012">
    <property type="protein sequence ID" value="GAA5519731.1"/>
    <property type="molecule type" value="Genomic_DNA"/>
</dbReference>
<feature type="active site" description="Nucleophile" evidence="4">
    <location>
        <position position="46"/>
    </location>
</feature>
<dbReference type="SUPFAM" id="SSF52151">
    <property type="entry name" value="FabD/lysophospholipase-like"/>
    <property type="match status" value="1"/>
</dbReference>
<keyword evidence="3 4" id="KW-0443">Lipid metabolism</keyword>
<dbReference type="InterPro" id="IPR050301">
    <property type="entry name" value="NTE"/>
</dbReference>
<evidence type="ECO:0000259" key="6">
    <source>
        <dbReference type="PROSITE" id="PS51635"/>
    </source>
</evidence>
<feature type="domain" description="PNPLA" evidence="6">
    <location>
        <begin position="13"/>
        <end position="173"/>
    </location>
</feature>
<dbReference type="PROSITE" id="PS51635">
    <property type="entry name" value="PNPLA"/>
    <property type="match status" value="1"/>
</dbReference>
<accession>A0ABP9WKX7</accession>
<dbReference type="Pfam" id="PF01734">
    <property type="entry name" value="Patatin"/>
    <property type="match status" value="1"/>
</dbReference>
<protein>
    <recommendedName>
        <fullName evidence="6">PNPLA domain-containing protein</fullName>
    </recommendedName>
</protein>
<evidence type="ECO:0000256" key="1">
    <source>
        <dbReference type="ARBA" id="ARBA00022801"/>
    </source>
</evidence>
<feature type="active site" description="Proton acceptor" evidence="4">
    <location>
        <position position="160"/>
    </location>
</feature>
<feature type="compositionally biased region" description="Basic and acidic residues" evidence="5">
    <location>
        <begin position="268"/>
        <end position="279"/>
    </location>
</feature>
<evidence type="ECO:0000313" key="7">
    <source>
        <dbReference type="EMBL" id="GAA5519731.1"/>
    </source>
</evidence>
<feature type="region of interest" description="Disordered" evidence="5">
    <location>
        <begin position="252"/>
        <end position="279"/>
    </location>
</feature>
<evidence type="ECO:0000256" key="4">
    <source>
        <dbReference type="PROSITE-ProRule" id="PRU01161"/>
    </source>
</evidence>
<organism evidence="7 8">
    <name type="scientific">Demequina sediminis</name>
    <dbReference type="NCBI Taxonomy" id="1930058"/>
    <lineage>
        <taxon>Bacteria</taxon>
        <taxon>Bacillati</taxon>
        <taxon>Actinomycetota</taxon>
        <taxon>Actinomycetes</taxon>
        <taxon>Micrococcales</taxon>
        <taxon>Demequinaceae</taxon>
        <taxon>Demequina</taxon>
    </lineage>
</organism>
<feature type="short sequence motif" description="GXGXXG" evidence="4">
    <location>
        <begin position="17"/>
        <end position="22"/>
    </location>
</feature>
<feature type="compositionally biased region" description="Low complexity" evidence="5">
    <location>
        <begin position="252"/>
        <end position="267"/>
    </location>
</feature>
<dbReference type="CDD" id="cd07205">
    <property type="entry name" value="Pat_PNPLA6_PNPLA7_NTE1_like"/>
    <property type="match status" value="1"/>
</dbReference>
<evidence type="ECO:0000313" key="8">
    <source>
        <dbReference type="Proteomes" id="UP001426770"/>
    </source>
</evidence>
<dbReference type="Proteomes" id="UP001426770">
    <property type="component" value="Unassembled WGS sequence"/>
</dbReference>
<dbReference type="Gene3D" id="3.40.1090.10">
    <property type="entry name" value="Cytosolic phospholipase A2 catalytic domain"/>
    <property type="match status" value="2"/>
</dbReference>
<evidence type="ECO:0000256" key="5">
    <source>
        <dbReference type="SAM" id="MobiDB-lite"/>
    </source>
</evidence>
<keyword evidence="8" id="KW-1185">Reference proteome</keyword>
<feature type="short sequence motif" description="GXSXG" evidence="4">
    <location>
        <begin position="44"/>
        <end position="48"/>
    </location>
</feature>
<name>A0ABP9WKX7_9MICO</name>
<keyword evidence="1 4" id="KW-0378">Hydrolase</keyword>
<evidence type="ECO:0000256" key="2">
    <source>
        <dbReference type="ARBA" id="ARBA00022963"/>
    </source>
</evidence>
<gene>
    <name evidence="7" type="ORF">Lsed01_02184</name>
</gene>
<dbReference type="PANTHER" id="PTHR14226">
    <property type="entry name" value="NEUROPATHY TARGET ESTERASE/SWISS CHEESE D.MELANOGASTER"/>
    <property type="match status" value="1"/>
</dbReference>
<feature type="short sequence motif" description="DGA/G" evidence="4">
    <location>
        <begin position="160"/>
        <end position="162"/>
    </location>
</feature>
<keyword evidence="2 4" id="KW-0442">Lipid degradation</keyword>
<reference evidence="7 8" key="1">
    <citation type="submission" date="2024-02" db="EMBL/GenBank/DDBJ databases">
        <title>Lysinimicrobium sediminis NBRC 112286.</title>
        <authorList>
            <person name="Ichikawa N."/>
            <person name="Katano-Makiyama Y."/>
            <person name="Hidaka K."/>
        </authorList>
    </citation>
    <scope>NUCLEOTIDE SEQUENCE [LARGE SCALE GENOMIC DNA]</scope>
    <source>
        <strain evidence="7 8">NBRC 112286</strain>
    </source>
</reference>